<feature type="transmembrane region" description="Helical" evidence="1">
    <location>
        <begin position="12"/>
        <end position="29"/>
    </location>
</feature>
<gene>
    <name evidence="3" type="ORF">E8M12_08300</name>
</gene>
<dbReference type="EMBL" id="SWDB01000018">
    <property type="protein sequence ID" value="TKB45587.1"/>
    <property type="molecule type" value="Genomic_DNA"/>
</dbReference>
<evidence type="ECO:0000313" key="4">
    <source>
        <dbReference type="Proteomes" id="UP000307999"/>
    </source>
</evidence>
<dbReference type="GO" id="GO:0005737">
    <property type="term" value="C:cytoplasm"/>
    <property type="evidence" value="ECO:0007669"/>
    <property type="project" value="TreeGrafter"/>
</dbReference>
<dbReference type="AlphaFoldDB" id="A0A4U1B5G4"/>
<dbReference type="PIRSF" id="PIRSF038896">
    <property type="entry name" value="NAPE-PLD"/>
    <property type="match status" value="1"/>
</dbReference>
<sequence length="347" mass="39524">MVHTCVEKTSSCIGTIWLVLITVVIMLSGCKVTDDEAQMFENNHVEHMDKNFFEFLKMRLFGDEEWADPANQAHLVPTTSINQSMLDNPGQALQVSWLGHSTFLIQYQGLNILTDPVFSERASPVPFAGPMRYTPVAMNIDSLPAIDYVIISHNHYDHLDTESIKVLNKGARFMVPEAMGDYFQDLGVDENNIYELAWWQHEKFDGIGITATPSQHWSARSLFDRNNTHWASWALEFDDKKIWFAGDTGYNRFDFTTIGEKFNGFDLALIPIGAYAPRSFMKLYHVNVDEAIQIHRDINASLSVGMHWGTFPLTAEPVMEPKQWLERKQAELTRPFITMAIGATLIL</sequence>
<dbReference type="Proteomes" id="UP000307999">
    <property type="component" value="Unassembled WGS sequence"/>
</dbReference>
<keyword evidence="4" id="KW-1185">Reference proteome</keyword>
<accession>A0A4U1B5G4</accession>
<dbReference type="PANTHER" id="PTHR15032">
    <property type="entry name" value="N-ACYL-PHOSPHATIDYLETHANOLAMINE-HYDROLYZING PHOSPHOLIPASE D"/>
    <property type="match status" value="1"/>
</dbReference>
<dbReference type="Gene3D" id="3.60.15.10">
    <property type="entry name" value="Ribonuclease Z/Hydroxyacylglutathione hydrolase-like"/>
    <property type="match status" value="1"/>
</dbReference>
<dbReference type="GO" id="GO:0070290">
    <property type="term" value="F:N-acylphosphatidylethanolamine-specific phospholipase D activity"/>
    <property type="evidence" value="ECO:0007669"/>
    <property type="project" value="InterPro"/>
</dbReference>
<evidence type="ECO:0000259" key="2">
    <source>
        <dbReference type="Pfam" id="PF12706"/>
    </source>
</evidence>
<reference evidence="3 4" key="1">
    <citation type="submission" date="2019-04" db="EMBL/GenBank/DDBJ databases">
        <title>Thalassotalea guangxiensis sp. nov., isolated from sediment of the coastal wetland.</title>
        <authorList>
            <person name="Zheng S."/>
            <person name="Zhang D."/>
        </authorList>
    </citation>
    <scope>NUCLEOTIDE SEQUENCE [LARGE SCALE GENOMIC DNA]</scope>
    <source>
        <strain evidence="3 4">ZS-4</strain>
    </source>
</reference>
<proteinExistence type="predicted"/>
<dbReference type="OrthoDB" id="9805728at2"/>
<dbReference type="SUPFAM" id="SSF56281">
    <property type="entry name" value="Metallo-hydrolase/oxidoreductase"/>
    <property type="match status" value="1"/>
</dbReference>
<dbReference type="InterPro" id="IPR036866">
    <property type="entry name" value="RibonucZ/Hydroxyglut_hydro"/>
</dbReference>
<comment type="caution">
    <text evidence="3">The sequence shown here is derived from an EMBL/GenBank/DDBJ whole genome shotgun (WGS) entry which is preliminary data.</text>
</comment>
<keyword evidence="1" id="KW-0812">Transmembrane</keyword>
<dbReference type="InterPro" id="IPR024884">
    <property type="entry name" value="NAPE-PLD"/>
</dbReference>
<organism evidence="3 4">
    <name type="scientific">Thalassotalea mangrovi</name>
    <dbReference type="NCBI Taxonomy" id="2572245"/>
    <lineage>
        <taxon>Bacteria</taxon>
        <taxon>Pseudomonadati</taxon>
        <taxon>Pseudomonadota</taxon>
        <taxon>Gammaproteobacteria</taxon>
        <taxon>Alteromonadales</taxon>
        <taxon>Colwelliaceae</taxon>
        <taxon>Thalassotalea</taxon>
    </lineage>
</organism>
<dbReference type="Pfam" id="PF12706">
    <property type="entry name" value="Lactamase_B_2"/>
    <property type="match status" value="1"/>
</dbReference>
<protein>
    <recommendedName>
        <fullName evidence="2">Metallo-beta-lactamase domain-containing protein</fullName>
    </recommendedName>
</protein>
<evidence type="ECO:0000256" key="1">
    <source>
        <dbReference type="SAM" id="Phobius"/>
    </source>
</evidence>
<dbReference type="GO" id="GO:0008270">
    <property type="term" value="F:zinc ion binding"/>
    <property type="evidence" value="ECO:0007669"/>
    <property type="project" value="InterPro"/>
</dbReference>
<dbReference type="InterPro" id="IPR001279">
    <property type="entry name" value="Metallo-B-lactamas"/>
</dbReference>
<evidence type="ECO:0000313" key="3">
    <source>
        <dbReference type="EMBL" id="TKB45587.1"/>
    </source>
</evidence>
<keyword evidence="1" id="KW-1133">Transmembrane helix</keyword>
<feature type="domain" description="Metallo-beta-lactamase" evidence="2">
    <location>
        <begin position="111"/>
        <end position="308"/>
    </location>
</feature>
<name>A0A4U1B5G4_9GAMM</name>
<dbReference type="PANTHER" id="PTHR15032:SF4">
    <property type="entry name" value="N-ACYL-PHOSPHATIDYLETHANOLAMINE-HYDROLYZING PHOSPHOLIPASE D"/>
    <property type="match status" value="1"/>
</dbReference>
<keyword evidence="1" id="KW-0472">Membrane</keyword>